<protein>
    <submittedName>
        <fullName evidence="3">Uncharacterized protein</fullName>
    </submittedName>
</protein>
<evidence type="ECO:0000313" key="4">
    <source>
        <dbReference type="Proteomes" id="UP000535276"/>
    </source>
</evidence>
<reference evidence="3 4" key="1">
    <citation type="submission" date="2020-07" db="EMBL/GenBank/DDBJ databases">
        <title>Genomic Encyclopedia of Type Strains, Phase IV (KMG-V): Genome sequencing to study the core and pangenomes of soil and plant-associated prokaryotes.</title>
        <authorList>
            <person name="Whitman W."/>
        </authorList>
    </citation>
    <scope>NUCLEOTIDE SEQUENCE [LARGE SCALE GENOMIC DNA]</scope>
    <source>
        <strain evidence="3 4">SEMIA 4052</strain>
    </source>
</reference>
<feature type="region of interest" description="Disordered" evidence="1">
    <location>
        <begin position="20"/>
        <end position="108"/>
    </location>
</feature>
<evidence type="ECO:0000256" key="2">
    <source>
        <dbReference type="SAM" id="SignalP"/>
    </source>
</evidence>
<feature type="chain" id="PRO_5030699810" evidence="2">
    <location>
        <begin position="21"/>
        <end position="146"/>
    </location>
</feature>
<sequence length="146" mass="15863">MQRFLLSGLALAALAGAAFAQQPPTPPPAATPPAAVDPASPPPPPPPPNPSASADDERMMGEPDARPGDRPDDRWHRSRDDMDFRDDRGFRGFRGHRSPPPPPSKAAHFRIEDGDTRIDLKCAEDEPMKACADLLLQVMDRLQGQN</sequence>
<evidence type="ECO:0000256" key="1">
    <source>
        <dbReference type="SAM" id="MobiDB-lite"/>
    </source>
</evidence>
<dbReference type="EMBL" id="JACBZV010000012">
    <property type="protein sequence ID" value="NYJ14599.1"/>
    <property type="molecule type" value="Genomic_DNA"/>
</dbReference>
<dbReference type="RefSeq" id="WP_179613246.1">
    <property type="nucleotide sequence ID" value="NZ_JACBZV010000012.1"/>
</dbReference>
<organism evidence="3 4">
    <name type="scientific">Rhizobium leguminosarum</name>
    <dbReference type="NCBI Taxonomy" id="384"/>
    <lineage>
        <taxon>Bacteria</taxon>
        <taxon>Pseudomonadati</taxon>
        <taxon>Pseudomonadota</taxon>
        <taxon>Alphaproteobacteria</taxon>
        <taxon>Hyphomicrobiales</taxon>
        <taxon>Rhizobiaceae</taxon>
        <taxon>Rhizobium/Agrobacterium group</taxon>
        <taxon>Rhizobium</taxon>
    </lineage>
</organism>
<feature type="signal peptide" evidence="2">
    <location>
        <begin position="1"/>
        <end position="20"/>
    </location>
</feature>
<name>A0A7Z0J1B2_RHILE</name>
<feature type="compositionally biased region" description="Basic and acidic residues" evidence="1">
    <location>
        <begin position="55"/>
        <end position="90"/>
    </location>
</feature>
<feature type="compositionally biased region" description="Pro residues" evidence="1">
    <location>
        <begin position="39"/>
        <end position="50"/>
    </location>
</feature>
<proteinExistence type="predicted"/>
<dbReference type="Proteomes" id="UP000535276">
    <property type="component" value="Unassembled WGS sequence"/>
</dbReference>
<comment type="caution">
    <text evidence="3">The sequence shown here is derived from an EMBL/GenBank/DDBJ whole genome shotgun (WGS) entry which is preliminary data.</text>
</comment>
<accession>A0A7Z0J1B2</accession>
<gene>
    <name evidence="3" type="ORF">GGI64_005692</name>
</gene>
<evidence type="ECO:0000313" key="3">
    <source>
        <dbReference type="EMBL" id="NYJ14599.1"/>
    </source>
</evidence>
<dbReference type="AlphaFoldDB" id="A0A7Z0J1B2"/>
<keyword evidence="2" id="KW-0732">Signal</keyword>